<dbReference type="PANTHER" id="PTHR44591:SF3">
    <property type="entry name" value="RESPONSE REGULATORY DOMAIN-CONTAINING PROTEIN"/>
    <property type="match status" value="1"/>
</dbReference>
<dbReference type="Gene3D" id="3.40.50.2300">
    <property type="match status" value="1"/>
</dbReference>
<evidence type="ECO:0000313" key="5">
    <source>
        <dbReference type="Proteomes" id="UP000064967"/>
    </source>
</evidence>
<reference evidence="4 5" key="1">
    <citation type="submission" date="2015-08" db="EMBL/GenBank/DDBJ databases">
        <authorList>
            <person name="Babu N.S."/>
            <person name="Beckwith C.J."/>
            <person name="Beseler K.G."/>
            <person name="Brison A."/>
            <person name="Carone J.V."/>
            <person name="Caskin T.P."/>
            <person name="Diamond M."/>
            <person name="Durham M.E."/>
            <person name="Foxe J.M."/>
            <person name="Go M."/>
            <person name="Henderson B.A."/>
            <person name="Jones I.B."/>
            <person name="McGettigan J.A."/>
            <person name="Micheletti S.J."/>
            <person name="Nasrallah M.E."/>
            <person name="Ortiz D."/>
            <person name="Piller C.R."/>
            <person name="Privatt S.R."/>
            <person name="Schneider S.L."/>
            <person name="Sharp S."/>
            <person name="Smith T.C."/>
            <person name="Stanton J.D."/>
            <person name="Ullery H.E."/>
            <person name="Wilson R.J."/>
            <person name="Serrano M.G."/>
            <person name="Buck G."/>
            <person name="Lee V."/>
            <person name="Wang Y."/>
            <person name="Carvalho R."/>
            <person name="Voegtly L."/>
            <person name="Shi R."/>
            <person name="Duckworth R."/>
            <person name="Johnson A."/>
            <person name="Loviza R."/>
            <person name="Walstead R."/>
            <person name="Shah Z."/>
            <person name="Kiflezghi M."/>
            <person name="Wade K."/>
            <person name="Ball S.L."/>
            <person name="Bradley K.W."/>
            <person name="Asai D.J."/>
            <person name="Bowman C.A."/>
            <person name="Russell D.A."/>
            <person name="Pope W.H."/>
            <person name="Jacobs-Sera D."/>
            <person name="Hendrix R.W."/>
            <person name="Hatfull G.F."/>
        </authorList>
    </citation>
    <scope>NUCLEOTIDE SEQUENCE [LARGE SCALE GENOMIC DNA]</scope>
    <source>
        <strain evidence="4 5">DSM 27648</strain>
    </source>
</reference>
<evidence type="ECO:0000259" key="3">
    <source>
        <dbReference type="PROSITE" id="PS50110"/>
    </source>
</evidence>
<accession>A0A0K1PSE7</accession>
<dbReference type="AlphaFoldDB" id="A0A0K1PSE7"/>
<dbReference type="InterPro" id="IPR050595">
    <property type="entry name" value="Bact_response_regulator"/>
</dbReference>
<dbReference type="RefSeq" id="WP_169927536.1">
    <property type="nucleotide sequence ID" value="NZ_CP012333.1"/>
</dbReference>
<dbReference type="SMART" id="SM00448">
    <property type="entry name" value="REC"/>
    <property type="match status" value="1"/>
</dbReference>
<keyword evidence="5" id="KW-1185">Reference proteome</keyword>
<feature type="modified residue" description="4-aspartylphosphate" evidence="2">
    <location>
        <position position="48"/>
    </location>
</feature>
<dbReference type="InterPro" id="IPR001789">
    <property type="entry name" value="Sig_transdc_resp-reg_receiver"/>
</dbReference>
<dbReference type="KEGG" id="llu:AKJ09_03129"/>
<organism evidence="4 5">
    <name type="scientific">Labilithrix luteola</name>
    <dbReference type="NCBI Taxonomy" id="1391654"/>
    <lineage>
        <taxon>Bacteria</taxon>
        <taxon>Pseudomonadati</taxon>
        <taxon>Myxococcota</taxon>
        <taxon>Polyangia</taxon>
        <taxon>Polyangiales</taxon>
        <taxon>Labilitrichaceae</taxon>
        <taxon>Labilithrix</taxon>
    </lineage>
</organism>
<dbReference type="PROSITE" id="PS50110">
    <property type="entry name" value="RESPONSE_REGULATORY"/>
    <property type="match status" value="1"/>
</dbReference>
<dbReference type="STRING" id="1391654.AKJ09_03129"/>
<sequence length="124" mass="13222">MFVEDSGEARELYGGAIRDAGLRVDEAATVGRAMEIMPMLAPDLVLLDRDLPDGDGFEVARRLKSATATKHIPIVAFTSHGESADVRAAVAAGCDAFLTKPCAPSLLVAEIQRVLALTKKRQES</sequence>
<proteinExistence type="predicted"/>
<dbReference type="PANTHER" id="PTHR44591">
    <property type="entry name" value="STRESS RESPONSE REGULATOR PROTEIN 1"/>
    <property type="match status" value="1"/>
</dbReference>
<dbReference type="EMBL" id="CP012333">
    <property type="protein sequence ID" value="AKU96465.1"/>
    <property type="molecule type" value="Genomic_DNA"/>
</dbReference>
<gene>
    <name evidence="4" type="ORF">AKJ09_03129</name>
</gene>
<dbReference type="SUPFAM" id="SSF52172">
    <property type="entry name" value="CheY-like"/>
    <property type="match status" value="1"/>
</dbReference>
<evidence type="ECO:0000256" key="2">
    <source>
        <dbReference type="PROSITE-ProRule" id="PRU00169"/>
    </source>
</evidence>
<protein>
    <submittedName>
        <fullName evidence="4">Phosphate regulon transcriptional regulatory protein PhoB (SphR)</fullName>
    </submittedName>
</protein>
<evidence type="ECO:0000256" key="1">
    <source>
        <dbReference type="ARBA" id="ARBA00022553"/>
    </source>
</evidence>
<evidence type="ECO:0000313" key="4">
    <source>
        <dbReference type="EMBL" id="AKU96465.1"/>
    </source>
</evidence>
<dbReference type="GO" id="GO:0000160">
    <property type="term" value="P:phosphorelay signal transduction system"/>
    <property type="evidence" value="ECO:0007669"/>
    <property type="project" value="InterPro"/>
</dbReference>
<feature type="domain" description="Response regulatory" evidence="3">
    <location>
        <begin position="1"/>
        <end position="115"/>
    </location>
</feature>
<name>A0A0K1PSE7_9BACT</name>
<dbReference type="Pfam" id="PF00072">
    <property type="entry name" value="Response_reg"/>
    <property type="match status" value="1"/>
</dbReference>
<dbReference type="Proteomes" id="UP000064967">
    <property type="component" value="Chromosome"/>
</dbReference>
<dbReference type="InterPro" id="IPR011006">
    <property type="entry name" value="CheY-like_superfamily"/>
</dbReference>
<keyword evidence="1 2" id="KW-0597">Phosphoprotein</keyword>